<reference evidence="1 2" key="1">
    <citation type="submission" date="2021-08" db="EMBL/GenBank/DDBJ databases">
        <authorList>
            <person name="Zhang D."/>
            <person name="Zhang A."/>
            <person name="Wang L."/>
        </authorList>
    </citation>
    <scope>NUCLEOTIDE SEQUENCE [LARGE SCALE GENOMIC DNA]</scope>
    <source>
        <strain evidence="1 2">WL0086</strain>
    </source>
</reference>
<organism evidence="1 2">
    <name type="scientific">Actomonas aquatica</name>
    <dbReference type="NCBI Taxonomy" id="2866162"/>
    <lineage>
        <taxon>Bacteria</taxon>
        <taxon>Pseudomonadati</taxon>
        <taxon>Verrucomicrobiota</taxon>
        <taxon>Opitutia</taxon>
        <taxon>Opitutales</taxon>
        <taxon>Opitutaceae</taxon>
        <taxon>Actomonas</taxon>
    </lineage>
</organism>
<dbReference type="EMBL" id="CP139781">
    <property type="protein sequence ID" value="WRQ85585.1"/>
    <property type="molecule type" value="Genomic_DNA"/>
</dbReference>
<dbReference type="InterPro" id="IPR007710">
    <property type="entry name" value="Nucleoside_deoxyribTrfase"/>
</dbReference>
<dbReference type="Gene3D" id="3.40.50.450">
    <property type="match status" value="1"/>
</dbReference>
<sequence length="239" mass="26759">MKSKLKPAAQSYSVYFGGELFDIKHLVGNAYLAEAIYEKSHGKFLCHLPQDFELRGLNPHVIRDQDILALFEADLAIFNFDGTELDSGTVVEFMLAKFADIPTVILRTDLRAAGDQGSARHDPWNLMASFYPRTEVVRAASLIDYRVLQKTRLRKVTDDITRLAGQHASATASVICDRLATQVVRALNKVLKTPSVMPAEARPDVYTWLALMPGLKGKKKELRAHLAKLQERKVLRGLL</sequence>
<reference evidence="1 2" key="2">
    <citation type="submission" date="2023-12" db="EMBL/GenBank/DDBJ databases">
        <title>Description of an unclassified Opitutus bacterium of Verrucomicrobiota.</title>
        <authorList>
            <person name="Zhang D.-F."/>
        </authorList>
    </citation>
    <scope>NUCLEOTIDE SEQUENCE [LARGE SCALE GENOMIC DNA]</scope>
    <source>
        <strain evidence="1 2">WL0086</strain>
    </source>
</reference>
<gene>
    <name evidence="1" type="ORF">K1X11_012305</name>
</gene>
<keyword evidence="2" id="KW-1185">Reference proteome</keyword>
<dbReference type="RefSeq" id="WP_324725968.1">
    <property type="nucleotide sequence ID" value="NZ_CP139781.1"/>
</dbReference>
<dbReference type="SUPFAM" id="SSF52309">
    <property type="entry name" value="N-(deoxy)ribosyltransferase-like"/>
    <property type="match status" value="1"/>
</dbReference>
<dbReference type="Proteomes" id="UP000738431">
    <property type="component" value="Chromosome"/>
</dbReference>
<evidence type="ECO:0000313" key="1">
    <source>
        <dbReference type="EMBL" id="WRQ85585.1"/>
    </source>
</evidence>
<dbReference type="Pfam" id="PF05014">
    <property type="entry name" value="Nuc_deoxyrib_tr"/>
    <property type="match status" value="1"/>
</dbReference>
<proteinExistence type="predicted"/>
<accession>A0ABZ1C227</accession>
<evidence type="ECO:0000313" key="2">
    <source>
        <dbReference type="Proteomes" id="UP000738431"/>
    </source>
</evidence>
<protein>
    <submittedName>
        <fullName evidence="1">Nucleoside 2-deoxyribosyltransferase</fullName>
    </submittedName>
</protein>
<name>A0ABZ1C227_9BACT</name>